<organism evidence="2 3">
    <name type="scientific">Stieleria marina</name>
    <dbReference type="NCBI Taxonomy" id="1930275"/>
    <lineage>
        <taxon>Bacteria</taxon>
        <taxon>Pseudomonadati</taxon>
        <taxon>Planctomycetota</taxon>
        <taxon>Planctomycetia</taxon>
        <taxon>Pirellulales</taxon>
        <taxon>Pirellulaceae</taxon>
        <taxon>Stieleria</taxon>
    </lineage>
</organism>
<accession>A0A517NZB7</accession>
<dbReference type="AlphaFoldDB" id="A0A517NZB7"/>
<feature type="chain" id="PRO_5021739250" evidence="1">
    <location>
        <begin position="22"/>
        <end position="563"/>
    </location>
</feature>
<sequence precursor="true">MFFVRPILLCLFVVVSVSAKAESPLESITLSDVIAGLQKNESDLQTLGVTYRCKGVQNFFGDFAKNGARQTFAEQWQVNASGYGWNDAKGDITRNRPDGSVRDHSFHHRACFDGKEGRTLTEETRGLGQPTLRGNIELTLMRYAVSPFDLTTQHQGQPISEHLSKGGQIVGSESWDGHQVTVVESVTDANVDTFKSQYWIDPERGFAVVRRRNLMRSTPQSEWKVVYSIDSFKLSKNEDGFWFPQIAWVQTFGVAGHGADVGATLRRSDLRCEKWIANADIDKKRMQIDFPSGLDVPALRRNFTDVAKAASFYVQPIETDLQRELIGSSKSDTYAHVDVTAYANVNTKQIDPARFDFDALGIAFKAASDRRGNKHANLFVAFEHGALGSDSTLAAFVRLPVIQLAKDNGFASVKHSSRYGGSLWQPLPEPFNAESDERNLGDDQIGVYLVGSRLGRALADDFECLIVSKSDRPLKPKQLISDGTLQKIQAAVKGVDVAGKSLRLSLTLGGPRDNPAKANELAGVMKDSPVQVNAIKALRKIGFGNIRLSVKVGFTIYVSDYIE</sequence>
<protein>
    <submittedName>
        <fullName evidence="2">Uncharacterized protein</fullName>
    </submittedName>
</protein>
<dbReference type="OrthoDB" id="9820787at2"/>
<evidence type="ECO:0000313" key="3">
    <source>
        <dbReference type="Proteomes" id="UP000319817"/>
    </source>
</evidence>
<evidence type="ECO:0000256" key="1">
    <source>
        <dbReference type="SAM" id="SignalP"/>
    </source>
</evidence>
<evidence type="ECO:0000313" key="2">
    <source>
        <dbReference type="EMBL" id="QDT12461.1"/>
    </source>
</evidence>
<name>A0A517NZB7_9BACT</name>
<gene>
    <name evidence="2" type="ORF">K239x_44710</name>
</gene>
<feature type="signal peptide" evidence="1">
    <location>
        <begin position="1"/>
        <end position="21"/>
    </location>
</feature>
<dbReference type="RefSeq" id="WP_145420357.1">
    <property type="nucleotide sequence ID" value="NZ_CP036526.1"/>
</dbReference>
<dbReference type="Proteomes" id="UP000319817">
    <property type="component" value="Chromosome"/>
</dbReference>
<keyword evidence="1" id="KW-0732">Signal</keyword>
<reference evidence="2 3" key="1">
    <citation type="submission" date="2019-02" db="EMBL/GenBank/DDBJ databases">
        <title>Deep-cultivation of Planctomycetes and their phenomic and genomic characterization uncovers novel biology.</title>
        <authorList>
            <person name="Wiegand S."/>
            <person name="Jogler M."/>
            <person name="Boedeker C."/>
            <person name="Pinto D."/>
            <person name="Vollmers J."/>
            <person name="Rivas-Marin E."/>
            <person name="Kohn T."/>
            <person name="Peeters S.H."/>
            <person name="Heuer A."/>
            <person name="Rast P."/>
            <person name="Oberbeckmann S."/>
            <person name="Bunk B."/>
            <person name="Jeske O."/>
            <person name="Meyerdierks A."/>
            <person name="Storesund J.E."/>
            <person name="Kallscheuer N."/>
            <person name="Luecker S."/>
            <person name="Lage O.M."/>
            <person name="Pohl T."/>
            <person name="Merkel B.J."/>
            <person name="Hornburger P."/>
            <person name="Mueller R.-W."/>
            <person name="Bruemmer F."/>
            <person name="Labrenz M."/>
            <person name="Spormann A.M."/>
            <person name="Op den Camp H."/>
            <person name="Overmann J."/>
            <person name="Amann R."/>
            <person name="Jetten M.S.M."/>
            <person name="Mascher T."/>
            <person name="Medema M.H."/>
            <person name="Devos D.P."/>
            <person name="Kaster A.-K."/>
            <person name="Ovreas L."/>
            <person name="Rohde M."/>
            <person name="Galperin M.Y."/>
            <person name="Jogler C."/>
        </authorList>
    </citation>
    <scope>NUCLEOTIDE SEQUENCE [LARGE SCALE GENOMIC DNA]</scope>
    <source>
        <strain evidence="2 3">K23_9</strain>
    </source>
</reference>
<keyword evidence="3" id="KW-1185">Reference proteome</keyword>
<proteinExistence type="predicted"/>
<dbReference type="EMBL" id="CP036526">
    <property type="protein sequence ID" value="QDT12461.1"/>
    <property type="molecule type" value="Genomic_DNA"/>
</dbReference>